<dbReference type="PIRSF" id="PIRSF000103">
    <property type="entry name" value="HIBADH"/>
    <property type="match status" value="1"/>
</dbReference>
<dbReference type="InterPro" id="IPR006115">
    <property type="entry name" value="6PGDH_NADP-bd"/>
</dbReference>
<evidence type="ECO:0000313" key="6">
    <source>
        <dbReference type="EMBL" id="SVD01636.1"/>
    </source>
</evidence>
<proteinExistence type="predicted"/>
<keyword evidence="1" id="KW-0560">Oxidoreductase</keyword>
<keyword evidence="3" id="KW-1133">Transmembrane helix</keyword>
<dbReference type="Gene3D" id="1.10.1040.10">
    <property type="entry name" value="N-(1-d-carboxylethyl)-l-norvaline Dehydrogenase, domain 2"/>
    <property type="match status" value="1"/>
</dbReference>
<evidence type="ECO:0000259" key="4">
    <source>
        <dbReference type="Pfam" id="PF03446"/>
    </source>
</evidence>
<evidence type="ECO:0000256" key="1">
    <source>
        <dbReference type="ARBA" id="ARBA00023002"/>
    </source>
</evidence>
<dbReference type="GO" id="GO:0051287">
    <property type="term" value="F:NAD binding"/>
    <property type="evidence" value="ECO:0007669"/>
    <property type="project" value="InterPro"/>
</dbReference>
<dbReference type="InterPro" id="IPR013328">
    <property type="entry name" value="6PGD_dom2"/>
</dbReference>
<dbReference type="InterPro" id="IPR008927">
    <property type="entry name" value="6-PGluconate_DH-like_C_sf"/>
</dbReference>
<feature type="transmembrane region" description="Helical" evidence="3">
    <location>
        <begin position="12"/>
        <end position="29"/>
    </location>
</feature>
<dbReference type="PANTHER" id="PTHR43060">
    <property type="entry name" value="3-HYDROXYISOBUTYRATE DEHYDROGENASE-LIKE 1, MITOCHONDRIAL-RELATED"/>
    <property type="match status" value="1"/>
</dbReference>
<sequence>MNKQVNKGKIKIGFIGAGYMGYGMALNLVNNYDLTVFAHKNRKPIDDLVQKGAKEATDLEELASLSNVIIMCVTNTPIALDVINNIAPHLQKKTTIIDITTHKADGSIKIFQKLSSLDIAYVESPVMGGPVQAEEGVLGAIVGCEEKDFEFAKEILMNFCKDVFYFGPVGMGAKAKLVNNFLSLGTATFVIETLKAADKLGIDLKKLYDVAKLGSGNSGALNRMAEKAINNDYKGYMFSVNNALKDLTYINEFFQDMPQAEKLSSVTKSFYEAAKEKGYGELFISELIKK</sequence>
<dbReference type="GO" id="GO:0050661">
    <property type="term" value="F:NADP binding"/>
    <property type="evidence" value="ECO:0007669"/>
    <property type="project" value="InterPro"/>
</dbReference>
<protein>
    <recommendedName>
        <fullName evidence="7">6-phosphogluconate dehydrogenase NADP-binding domain-containing protein</fullName>
    </recommendedName>
</protein>
<gene>
    <name evidence="6" type="ORF">METZ01_LOCUS354490</name>
</gene>
<accession>A0A382RVF6</accession>
<dbReference type="SUPFAM" id="SSF48179">
    <property type="entry name" value="6-phosphogluconate dehydrogenase C-terminal domain-like"/>
    <property type="match status" value="1"/>
</dbReference>
<dbReference type="AlphaFoldDB" id="A0A382RVF6"/>
<dbReference type="PANTHER" id="PTHR43060:SF15">
    <property type="entry name" value="3-HYDROXYISOBUTYRATE DEHYDROGENASE-LIKE 1, MITOCHONDRIAL-RELATED"/>
    <property type="match status" value="1"/>
</dbReference>
<keyword evidence="3" id="KW-0812">Transmembrane</keyword>
<dbReference type="SUPFAM" id="SSF51735">
    <property type="entry name" value="NAD(P)-binding Rossmann-fold domains"/>
    <property type="match status" value="1"/>
</dbReference>
<dbReference type="EMBL" id="UINC01124472">
    <property type="protein sequence ID" value="SVD01636.1"/>
    <property type="molecule type" value="Genomic_DNA"/>
</dbReference>
<keyword evidence="3" id="KW-0472">Membrane</keyword>
<reference evidence="6" key="1">
    <citation type="submission" date="2018-05" db="EMBL/GenBank/DDBJ databases">
        <authorList>
            <person name="Lanie J.A."/>
            <person name="Ng W.-L."/>
            <person name="Kazmierczak K.M."/>
            <person name="Andrzejewski T.M."/>
            <person name="Davidsen T.M."/>
            <person name="Wayne K.J."/>
            <person name="Tettelin H."/>
            <person name="Glass J.I."/>
            <person name="Rusch D."/>
            <person name="Podicherti R."/>
            <person name="Tsui H.-C.T."/>
            <person name="Winkler M.E."/>
        </authorList>
    </citation>
    <scope>NUCLEOTIDE SEQUENCE</scope>
</reference>
<dbReference type="GO" id="GO:0016491">
    <property type="term" value="F:oxidoreductase activity"/>
    <property type="evidence" value="ECO:0007669"/>
    <property type="project" value="UniProtKB-KW"/>
</dbReference>
<evidence type="ECO:0000256" key="3">
    <source>
        <dbReference type="SAM" id="Phobius"/>
    </source>
</evidence>
<dbReference type="InterPro" id="IPR015815">
    <property type="entry name" value="HIBADH-related"/>
</dbReference>
<organism evidence="6">
    <name type="scientific">marine metagenome</name>
    <dbReference type="NCBI Taxonomy" id="408172"/>
    <lineage>
        <taxon>unclassified sequences</taxon>
        <taxon>metagenomes</taxon>
        <taxon>ecological metagenomes</taxon>
    </lineage>
</organism>
<evidence type="ECO:0000259" key="5">
    <source>
        <dbReference type="Pfam" id="PF14833"/>
    </source>
</evidence>
<feature type="domain" description="3-hydroxyisobutyrate dehydrogenase-like NAD-binding" evidence="5">
    <location>
        <begin position="170"/>
        <end position="289"/>
    </location>
</feature>
<dbReference type="InterPro" id="IPR036291">
    <property type="entry name" value="NAD(P)-bd_dom_sf"/>
</dbReference>
<dbReference type="InterPro" id="IPR029154">
    <property type="entry name" value="HIBADH-like_NADP-bd"/>
</dbReference>
<keyword evidence="2" id="KW-0520">NAD</keyword>
<name>A0A382RVF6_9ZZZZ</name>
<evidence type="ECO:0000256" key="2">
    <source>
        <dbReference type="ARBA" id="ARBA00023027"/>
    </source>
</evidence>
<dbReference type="Pfam" id="PF03446">
    <property type="entry name" value="NAD_binding_2"/>
    <property type="match status" value="1"/>
</dbReference>
<feature type="domain" description="6-phosphogluconate dehydrogenase NADP-binding" evidence="4">
    <location>
        <begin position="11"/>
        <end position="167"/>
    </location>
</feature>
<dbReference type="Gene3D" id="3.40.50.720">
    <property type="entry name" value="NAD(P)-binding Rossmann-like Domain"/>
    <property type="match status" value="1"/>
</dbReference>
<dbReference type="Pfam" id="PF14833">
    <property type="entry name" value="NAD_binding_11"/>
    <property type="match status" value="1"/>
</dbReference>
<evidence type="ECO:0008006" key="7">
    <source>
        <dbReference type="Google" id="ProtNLM"/>
    </source>
</evidence>